<dbReference type="EMBL" id="VWSE01000010">
    <property type="protein sequence ID" value="KAB0285653.1"/>
    <property type="molecule type" value="Genomic_DNA"/>
</dbReference>
<evidence type="ECO:0000313" key="1">
    <source>
        <dbReference type="EMBL" id="KAB0285653.1"/>
    </source>
</evidence>
<dbReference type="Proteomes" id="UP000326789">
    <property type="component" value="Unassembled WGS sequence"/>
</dbReference>
<evidence type="ECO:0000313" key="2">
    <source>
        <dbReference type="Proteomes" id="UP000326789"/>
    </source>
</evidence>
<comment type="caution">
    <text evidence="1">The sequence shown here is derived from an EMBL/GenBank/DDBJ whole genome shotgun (WGS) entry which is preliminary data.</text>
</comment>
<name>A0A5N3QU24_9VIBR</name>
<organism evidence="1 2">
    <name type="scientific">Vibrio fortis</name>
    <dbReference type="NCBI Taxonomy" id="212667"/>
    <lineage>
        <taxon>Bacteria</taxon>
        <taxon>Pseudomonadati</taxon>
        <taxon>Pseudomonadota</taxon>
        <taxon>Gammaproteobacteria</taxon>
        <taxon>Vibrionales</taxon>
        <taxon>Vibrionaceae</taxon>
        <taxon>Vibrio</taxon>
    </lineage>
</organism>
<proteinExistence type="predicted"/>
<accession>A0A5N3QU24</accession>
<gene>
    <name evidence="1" type="ORF">F2P58_23455</name>
</gene>
<protein>
    <submittedName>
        <fullName evidence="1">Uncharacterized protein</fullName>
    </submittedName>
</protein>
<dbReference type="AlphaFoldDB" id="A0A5N3QU24"/>
<reference evidence="1 2" key="1">
    <citation type="submission" date="2019-09" db="EMBL/GenBank/DDBJ databases">
        <title>Whole genome sequence of Vibrio fortis.</title>
        <authorList>
            <person name="Das S.K."/>
        </authorList>
    </citation>
    <scope>NUCLEOTIDE SEQUENCE [LARGE SCALE GENOMIC DNA]</scope>
    <source>
        <strain evidence="1 2">AN60</strain>
    </source>
</reference>
<sequence>MVHWGLTYEQFNAQPLALINRLYLMNLAKPFLPTNQWVQAGTIAAATYNVHSGKKGKTLSHEDIFPFLKNTVEADIMEGTDEESQLELHNKLNAIFG</sequence>